<name>A0A0M6ZZC3_9HYPH</name>
<dbReference type="EMBL" id="CXWD01000004">
    <property type="protein sequence ID" value="CTQ67400.1"/>
    <property type="molecule type" value="Genomic_DNA"/>
</dbReference>
<dbReference type="OrthoDB" id="9792179at2"/>
<keyword evidence="2" id="KW-1185">Reference proteome</keyword>
<gene>
    <name evidence="1" type="ORF">LAX5112_01371</name>
</gene>
<dbReference type="Gene3D" id="3.40.50.410">
    <property type="entry name" value="von Willebrand factor, type A domain"/>
    <property type="match status" value="1"/>
</dbReference>
<sequence>MKQCLFFETGKPVTPIMDQLHRKNASPRGQTRHRLKAVLKAGIVCGLAGVMQMAAGSAAQACSVALVLAMDSSASVDAREHQLQINGLADAFLDPDVVNAIEVVGGIYVTAFEWSGRYQQVEQLSWRFINDGATASAASNTLRQAGRGYTEFPTALGYALGHAAVLMKRAPAHCRRKVIDVAGDGINNDGFGPDSAYKAFDFNGVTVNGLVIAGPDSVPVDYYFTEVIRGPGAFVEVAGTYDDYAEAMKRKLIREIIGNGLASAD</sequence>
<dbReference type="Proteomes" id="UP000053235">
    <property type="component" value="Unassembled WGS sequence"/>
</dbReference>
<dbReference type="InterPro" id="IPR010607">
    <property type="entry name" value="DUF1194"/>
</dbReference>
<dbReference type="RefSeq" id="WP_055671176.1">
    <property type="nucleotide sequence ID" value="NZ_CXWD01000004.1"/>
</dbReference>
<dbReference type="STRING" id="388408.LAX5112_01371"/>
<evidence type="ECO:0008006" key="3">
    <source>
        <dbReference type="Google" id="ProtNLM"/>
    </source>
</evidence>
<protein>
    <recommendedName>
        <fullName evidence="3">DUF1194 domain-containing protein</fullName>
    </recommendedName>
</protein>
<proteinExistence type="predicted"/>
<evidence type="ECO:0000313" key="2">
    <source>
        <dbReference type="Proteomes" id="UP000053235"/>
    </source>
</evidence>
<dbReference type="AlphaFoldDB" id="A0A0M6ZZC3"/>
<accession>A0A0M6ZZC3</accession>
<dbReference type="SUPFAM" id="SSF53300">
    <property type="entry name" value="vWA-like"/>
    <property type="match status" value="1"/>
</dbReference>
<organism evidence="1 2">
    <name type="scientific">Roseibium alexandrii</name>
    <dbReference type="NCBI Taxonomy" id="388408"/>
    <lineage>
        <taxon>Bacteria</taxon>
        <taxon>Pseudomonadati</taxon>
        <taxon>Pseudomonadota</taxon>
        <taxon>Alphaproteobacteria</taxon>
        <taxon>Hyphomicrobiales</taxon>
        <taxon>Stappiaceae</taxon>
        <taxon>Roseibium</taxon>
    </lineage>
</organism>
<dbReference type="Pfam" id="PF06707">
    <property type="entry name" value="DUF1194"/>
    <property type="match status" value="1"/>
</dbReference>
<evidence type="ECO:0000313" key="1">
    <source>
        <dbReference type="EMBL" id="CTQ67400.1"/>
    </source>
</evidence>
<reference evidence="2" key="1">
    <citation type="submission" date="2015-07" db="EMBL/GenBank/DDBJ databases">
        <authorList>
            <person name="Rodrigo-Torres Lidia"/>
            <person name="Arahal R.David."/>
        </authorList>
    </citation>
    <scope>NUCLEOTIDE SEQUENCE [LARGE SCALE GENOMIC DNA]</scope>
    <source>
        <strain evidence="2">CECT 5112</strain>
    </source>
</reference>
<dbReference type="InterPro" id="IPR036465">
    <property type="entry name" value="vWFA_dom_sf"/>
</dbReference>